<protein>
    <submittedName>
        <fullName evidence="2">Uncharacterized protein</fullName>
    </submittedName>
</protein>
<sequence length="130" mass="14713">VLPNLKSLDGGAAGKIGKPGGALAFGDIAAKETKVQSQPIISFAQLSRIAHERDIQKENLSKLINMLFGKIMQKDEQDEDLEGMYGAWRDYLDRQREQKDQQEQEEEEKRRKKQKEDAELQEELEAALAA</sequence>
<feature type="non-terminal residue" evidence="2">
    <location>
        <position position="1"/>
    </location>
</feature>
<keyword evidence="3" id="KW-1185">Reference proteome</keyword>
<gene>
    <name evidence="2" type="ORF">NO2_0849</name>
</gene>
<accession>A0A388TGQ8</accession>
<dbReference type="Proteomes" id="UP000275925">
    <property type="component" value="Unassembled WGS sequence"/>
</dbReference>
<evidence type="ECO:0000313" key="3">
    <source>
        <dbReference type="Proteomes" id="UP000275925"/>
    </source>
</evidence>
<feature type="region of interest" description="Disordered" evidence="1">
    <location>
        <begin position="95"/>
        <end position="130"/>
    </location>
</feature>
<evidence type="ECO:0000313" key="2">
    <source>
        <dbReference type="EMBL" id="GBR76277.1"/>
    </source>
</evidence>
<dbReference type="AlphaFoldDB" id="A0A388TGQ8"/>
<feature type="compositionally biased region" description="Acidic residues" evidence="1">
    <location>
        <begin position="119"/>
        <end position="130"/>
    </location>
</feature>
<name>A0A388TGQ8_9BACT</name>
<comment type="caution">
    <text evidence="2">The sequence shown here is derived from an EMBL/GenBank/DDBJ whole genome shotgun (WGS) entry which is preliminary data.</text>
</comment>
<organism evidence="2 3">
    <name type="scientific">Candidatus Termititenax persephonae</name>
    <dbReference type="NCBI Taxonomy" id="2218525"/>
    <lineage>
        <taxon>Bacteria</taxon>
        <taxon>Bacillati</taxon>
        <taxon>Candidatus Margulisiibacteriota</taxon>
        <taxon>Candidatus Termititenacia</taxon>
        <taxon>Candidatus Termititenacales</taxon>
        <taxon>Candidatus Termititenacaceae</taxon>
        <taxon>Candidatus Termititenax</taxon>
    </lineage>
</organism>
<evidence type="ECO:0000256" key="1">
    <source>
        <dbReference type="SAM" id="MobiDB-lite"/>
    </source>
</evidence>
<proteinExistence type="predicted"/>
<dbReference type="EMBL" id="BGZO01000022">
    <property type="protein sequence ID" value="GBR76277.1"/>
    <property type="molecule type" value="Genomic_DNA"/>
</dbReference>
<reference evidence="2 3" key="1">
    <citation type="journal article" date="2019" name="ISME J.">
        <title>Genome analyses of uncultured TG2/ZB3 bacteria in 'Margulisbacteria' specifically attached to ectosymbiotic spirochetes of protists in the termite gut.</title>
        <authorList>
            <person name="Utami Y.D."/>
            <person name="Kuwahara H."/>
            <person name="Igai K."/>
            <person name="Murakami T."/>
            <person name="Sugaya K."/>
            <person name="Morikawa T."/>
            <person name="Nagura Y."/>
            <person name="Yuki M."/>
            <person name="Deevong P."/>
            <person name="Inoue T."/>
            <person name="Kihara K."/>
            <person name="Lo N."/>
            <person name="Yamada A."/>
            <person name="Ohkuma M."/>
            <person name="Hongoh Y."/>
        </authorList>
    </citation>
    <scope>NUCLEOTIDE SEQUENCE [LARGE SCALE GENOMIC DNA]</scope>
    <source>
        <strain evidence="2">NkOx7-02</strain>
    </source>
</reference>